<dbReference type="GeneID" id="19188091"/>
<dbReference type="RefSeq" id="XP_007742164.1">
    <property type="nucleotide sequence ID" value="XM_007743974.1"/>
</dbReference>
<organism evidence="2 3">
    <name type="scientific">Cladophialophora psammophila CBS 110553</name>
    <dbReference type="NCBI Taxonomy" id="1182543"/>
    <lineage>
        <taxon>Eukaryota</taxon>
        <taxon>Fungi</taxon>
        <taxon>Dikarya</taxon>
        <taxon>Ascomycota</taxon>
        <taxon>Pezizomycotina</taxon>
        <taxon>Eurotiomycetes</taxon>
        <taxon>Chaetothyriomycetidae</taxon>
        <taxon>Chaetothyriales</taxon>
        <taxon>Herpotrichiellaceae</taxon>
        <taxon>Cladophialophora</taxon>
    </lineage>
</organism>
<dbReference type="EMBL" id="AMGX01000004">
    <property type="protein sequence ID" value="EXJ73601.1"/>
    <property type="molecule type" value="Genomic_DNA"/>
</dbReference>
<comment type="caution">
    <text evidence="2">The sequence shown here is derived from an EMBL/GenBank/DDBJ whole genome shotgun (WGS) entry which is preliminary data.</text>
</comment>
<sequence>MRHLRSVMELISSVATEHEKRLYSDAHAWLYYLGAFEERRKMPALSSSSRDWRASTDAVGRNGEAQAPWFQHRLAEHVQQQQQQEQSLRGSGSGSSRAVDPPPLPPGSSPSYRRWPVYRRVFRTFFLSDWAQPHGSTWFDRVVASQAEVSAD</sequence>
<feature type="region of interest" description="Disordered" evidence="1">
    <location>
        <begin position="76"/>
        <end position="110"/>
    </location>
</feature>
<protein>
    <submittedName>
        <fullName evidence="2">Uncharacterized protein</fullName>
    </submittedName>
</protein>
<accession>W9X9I7</accession>
<evidence type="ECO:0000313" key="3">
    <source>
        <dbReference type="Proteomes" id="UP000019471"/>
    </source>
</evidence>
<dbReference type="HOGENOM" id="CLU_1722186_0_0_1"/>
<evidence type="ECO:0000256" key="1">
    <source>
        <dbReference type="SAM" id="MobiDB-lite"/>
    </source>
</evidence>
<gene>
    <name evidence="2" type="ORF">A1O5_03363</name>
</gene>
<evidence type="ECO:0000313" key="2">
    <source>
        <dbReference type="EMBL" id="EXJ73601.1"/>
    </source>
</evidence>
<dbReference type="AlphaFoldDB" id="W9X9I7"/>
<feature type="compositionally biased region" description="Low complexity" evidence="1">
    <location>
        <begin position="77"/>
        <end position="99"/>
    </location>
</feature>
<proteinExistence type="predicted"/>
<name>W9X9I7_9EURO</name>
<reference evidence="2 3" key="1">
    <citation type="submission" date="2013-03" db="EMBL/GenBank/DDBJ databases">
        <title>The Genome Sequence of Cladophialophora psammophila CBS 110553.</title>
        <authorList>
            <consortium name="The Broad Institute Genomics Platform"/>
            <person name="Cuomo C."/>
            <person name="de Hoog S."/>
            <person name="Gorbushina A."/>
            <person name="Walker B."/>
            <person name="Young S.K."/>
            <person name="Zeng Q."/>
            <person name="Gargeya S."/>
            <person name="Fitzgerald M."/>
            <person name="Haas B."/>
            <person name="Abouelleil A."/>
            <person name="Allen A.W."/>
            <person name="Alvarado L."/>
            <person name="Arachchi H.M."/>
            <person name="Berlin A.M."/>
            <person name="Chapman S.B."/>
            <person name="Gainer-Dewar J."/>
            <person name="Goldberg J."/>
            <person name="Griggs A."/>
            <person name="Gujja S."/>
            <person name="Hansen M."/>
            <person name="Howarth C."/>
            <person name="Imamovic A."/>
            <person name="Ireland A."/>
            <person name="Larimer J."/>
            <person name="McCowan C."/>
            <person name="Murphy C."/>
            <person name="Pearson M."/>
            <person name="Poon T.W."/>
            <person name="Priest M."/>
            <person name="Roberts A."/>
            <person name="Saif S."/>
            <person name="Shea T."/>
            <person name="Sisk P."/>
            <person name="Sykes S."/>
            <person name="Wortman J."/>
            <person name="Nusbaum C."/>
            <person name="Birren B."/>
        </authorList>
    </citation>
    <scope>NUCLEOTIDE SEQUENCE [LARGE SCALE GENOMIC DNA]</scope>
    <source>
        <strain evidence="2 3">CBS 110553</strain>
    </source>
</reference>
<dbReference type="Proteomes" id="UP000019471">
    <property type="component" value="Unassembled WGS sequence"/>
</dbReference>
<keyword evidence="3" id="KW-1185">Reference proteome</keyword>